<keyword evidence="3" id="KW-0812">Transmembrane</keyword>
<dbReference type="SUPFAM" id="SSF52540">
    <property type="entry name" value="P-loop containing nucleoside triphosphate hydrolases"/>
    <property type="match status" value="1"/>
</dbReference>
<dbReference type="CDD" id="cd00154">
    <property type="entry name" value="Rab"/>
    <property type="match status" value="1"/>
</dbReference>
<dbReference type="EMBL" id="LNYL01000013">
    <property type="protein sequence ID" value="KTD30559.1"/>
    <property type="molecule type" value="Genomic_DNA"/>
</dbReference>
<evidence type="ECO:0000256" key="2">
    <source>
        <dbReference type="ARBA" id="ARBA00023134"/>
    </source>
</evidence>
<evidence type="ECO:0000313" key="5">
    <source>
        <dbReference type="Proteomes" id="UP000054908"/>
    </source>
</evidence>
<comment type="caution">
    <text evidence="4">The sequence shown here is derived from an EMBL/GenBank/DDBJ whole genome shotgun (WGS) entry which is preliminary data.</text>
</comment>
<organism evidence="4 5">
    <name type="scientific">Legionella maceachernii</name>
    <dbReference type="NCBI Taxonomy" id="466"/>
    <lineage>
        <taxon>Bacteria</taxon>
        <taxon>Pseudomonadati</taxon>
        <taxon>Pseudomonadota</taxon>
        <taxon>Gammaproteobacteria</taxon>
        <taxon>Legionellales</taxon>
        <taxon>Legionellaceae</taxon>
        <taxon>Legionella</taxon>
    </lineage>
</organism>
<accession>A0A0W0WE10</accession>
<keyword evidence="5" id="KW-1185">Reference proteome</keyword>
<feature type="transmembrane region" description="Helical" evidence="3">
    <location>
        <begin position="225"/>
        <end position="248"/>
    </location>
</feature>
<dbReference type="GO" id="GO:0005525">
    <property type="term" value="F:GTP binding"/>
    <property type="evidence" value="ECO:0007669"/>
    <property type="project" value="UniProtKB-KW"/>
</dbReference>
<dbReference type="InterPro" id="IPR050227">
    <property type="entry name" value="Rab"/>
</dbReference>
<dbReference type="GO" id="GO:0003924">
    <property type="term" value="F:GTPase activity"/>
    <property type="evidence" value="ECO:0007669"/>
    <property type="project" value="InterPro"/>
</dbReference>
<gene>
    <name evidence="4" type="ORF">Lmac_0554</name>
</gene>
<dbReference type="Proteomes" id="UP000054908">
    <property type="component" value="Unassembled WGS sequence"/>
</dbReference>
<dbReference type="InterPro" id="IPR027417">
    <property type="entry name" value="P-loop_NTPase"/>
</dbReference>
<keyword evidence="3" id="KW-0472">Membrane</keyword>
<name>A0A0W0WE10_9GAMM</name>
<dbReference type="Pfam" id="PF00071">
    <property type="entry name" value="Ras"/>
    <property type="match status" value="1"/>
</dbReference>
<dbReference type="OrthoDB" id="7957980at2"/>
<dbReference type="STRING" id="466.Lmac_0554"/>
<dbReference type="InterPro" id="IPR001806">
    <property type="entry name" value="Small_GTPase"/>
</dbReference>
<dbReference type="PRINTS" id="PR00449">
    <property type="entry name" value="RASTRNSFRMNG"/>
</dbReference>
<dbReference type="AlphaFoldDB" id="A0A0W0WE10"/>
<evidence type="ECO:0000256" key="1">
    <source>
        <dbReference type="ARBA" id="ARBA00022741"/>
    </source>
</evidence>
<dbReference type="PROSITE" id="PS51419">
    <property type="entry name" value="RAB"/>
    <property type="match status" value="1"/>
</dbReference>
<dbReference type="SMART" id="SM00175">
    <property type="entry name" value="RAB"/>
    <property type="match status" value="1"/>
</dbReference>
<protein>
    <submittedName>
        <fullName evidence="4">Ras family GTPase</fullName>
    </submittedName>
</protein>
<dbReference type="PATRIC" id="fig|466.6.peg.592"/>
<proteinExistence type="predicted"/>
<keyword evidence="3" id="KW-1133">Transmembrane helix</keyword>
<evidence type="ECO:0000313" key="4">
    <source>
        <dbReference type="EMBL" id="KTD30559.1"/>
    </source>
</evidence>
<feature type="transmembrane region" description="Helical" evidence="3">
    <location>
        <begin position="195"/>
        <end position="219"/>
    </location>
</feature>
<reference evidence="4 5" key="1">
    <citation type="submission" date="2015-11" db="EMBL/GenBank/DDBJ databases">
        <title>Genomic analysis of 38 Legionella species identifies large and diverse effector repertoires.</title>
        <authorList>
            <person name="Burstein D."/>
            <person name="Amaro F."/>
            <person name="Zusman T."/>
            <person name="Lifshitz Z."/>
            <person name="Cohen O."/>
            <person name="Gilbert J.A."/>
            <person name="Pupko T."/>
            <person name="Shuman H.A."/>
            <person name="Segal G."/>
        </authorList>
    </citation>
    <scope>NUCLEOTIDE SEQUENCE [LARGE SCALE GENOMIC DNA]</scope>
    <source>
        <strain evidence="4 5">PX-1-G2-E2</strain>
    </source>
</reference>
<dbReference type="RefSeq" id="WP_058451382.1">
    <property type="nucleotide sequence ID" value="NZ_CAAAIB010000005.1"/>
</dbReference>
<sequence length="273" mass="30705">MTLKVSFHGATKIGKTNLVKRLDGIKFNEDYKATVGVDFILFNTPENRYQCWDLSGDSRYESITRLYYKGSKIICLCFDPRKKESFYKITADIDRLKTYVEQDCQFVLVETCSDLEGSPQVSEDEVTQWKIEHGITYHVKTSAKSGDGLEQLKDTFDEIFRAKKKQKERHEEKTTEDQQPVLTLNHSEPEKNHSFLLDALFATAAVGGIGLCVAAIVTAGVVGSIPLAATLLAGGVVLGAVAAGTFFYKRNNQNREEEQYIDTNEVRRTQLLI</sequence>
<dbReference type="Gene3D" id="3.40.50.300">
    <property type="entry name" value="P-loop containing nucleotide triphosphate hydrolases"/>
    <property type="match status" value="1"/>
</dbReference>
<dbReference type="PANTHER" id="PTHR47977">
    <property type="entry name" value="RAS-RELATED PROTEIN RAB"/>
    <property type="match status" value="1"/>
</dbReference>
<keyword evidence="1" id="KW-0547">Nucleotide-binding</keyword>
<keyword evidence="2" id="KW-0342">GTP-binding</keyword>
<evidence type="ECO:0000256" key="3">
    <source>
        <dbReference type="SAM" id="Phobius"/>
    </source>
</evidence>